<feature type="transmembrane region" description="Helical" evidence="10">
    <location>
        <begin position="90"/>
        <end position="108"/>
    </location>
</feature>
<comment type="caution">
    <text evidence="12">The sequence shown here is derived from an EMBL/GenBank/DDBJ whole genome shotgun (WGS) entry which is preliminary data.</text>
</comment>
<dbReference type="GO" id="GO:0016020">
    <property type="term" value="C:membrane"/>
    <property type="evidence" value="ECO:0007669"/>
    <property type="project" value="InterPro"/>
</dbReference>
<dbReference type="NCBIfam" id="TIGR01494">
    <property type="entry name" value="ATPase_P-type"/>
    <property type="match status" value="1"/>
</dbReference>
<evidence type="ECO:0000256" key="1">
    <source>
        <dbReference type="ARBA" id="ARBA00004127"/>
    </source>
</evidence>
<sequence>MEVKLKISGMTCAVCVKTIEKSVSKMDGVESIVVNLLDESAVINFDEKFVSIEDIGIKIERLGYEVLGIAEEIEELPDKEDELKEKLKKIIVGAVFSIALFSMMYIEIPYKPYLAFLVSLPPLLYIALPIFKAGFNSFRVKSLNMDVMYSLGMGVAYISALLVTLGLLPMNFMFYDTTIMLATLLTLGRYLEERAKGRTSEAIKKLMGLQVKTAKVIRNNEELEIPIENVIVGDILLIRPGEKIAVDGTVFEGDSYVDESMITGEPIPNPKKKGDLVIGGTINKNGILKITAEKIGKDTVLSQIIQLVKNAQISKPDIQNLADKAVSYFIPVVFTIALISSLYWFFNGGILLAVTTFISVMVIACPCALGLATPTAITVGVGRGAELGILIKDSKVFDVAGNLKCMIFDKTGTITKGEPEVDEIISDYSKEEVLLIAGTLEKNSEHPLALAILKKAEELNISLSEPEKFESITGMGIMGTLKDLRVLIGNRRLMEENNISINEEYSKQISRLEENAKTVIIVGVENKILGIIAISDKIKENAKITVQNLREMGIESYMVTGDNEKTAKVIGKEVGILENHVFSNVLPEKKAEIVKSIKENAGGYVEFIGDGINDAPALSTADVGIAVGSGTDIAIESGEVVLMNDDLKYVTGFVKLSKRVLKQIKLNLFWAFAYNSILIPVAAGALYSYNIRFEPELAAFAMTLSSITIIGLSLLLKRYDPWK</sequence>
<keyword evidence="8 10" id="KW-1133">Transmembrane helix</keyword>
<protein>
    <submittedName>
        <fullName evidence="12">Cu+-exporting ATPase</fullName>
    </submittedName>
</protein>
<dbReference type="PROSITE" id="PS00154">
    <property type="entry name" value="ATPASE_E1_E2"/>
    <property type="match status" value="1"/>
</dbReference>
<dbReference type="GO" id="GO:0005507">
    <property type="term" value="F:copper ion binding"/>
    <property type="evidence" value="ECO:0007669"/>
    <property type="project" value="TreeGrafter"/>
</dbReference>
<dbReference type="NCBIfam" id="TIGR01525">
    <property type="entry name" value="ATPase-IB_hvy"/>
    <property type="match status" value="1"/>
</dbReference>
<evidence type="ECO:0000256" key="5">
    <source>
        <dbReference type="ARBA" id="ARBA00022741"/>
    </source>
</evidence>
<dbReference type="Gene3D" id="3.40.50.1000">
    <property type="entry name" value="HAD superfamily/HAD-like"/>
    <property type="match status" value="1"/>
</dbReference>
<comment type="subcellular location">
    <subcellularLocation>
        <location evidence="1">Endomembrane system</location>
        <topology evidence="1">Multi-pass membrane protein</topology>
    </subcellularLocation>
</comment>
<evidence type="ECO:0000313" key="12">
    <source>
        <dbReference type="EMBL" id="MBA2857866.1"/>
    </source>
</evidence>
<dbReference type="SFLD" id="SFLDF00027">
    <property type="entry name" value="p-type_atpase"/>
    <property type="match status" value="1"/>
</dbReference>
<dbReference type="NCBIfam" id="TIGR01511">
    <property type="entry name" value="ATPase-IB1_Cu"/>
    <property type="match status" value="1"/>
</dbReference>
<organism evidence="12 13">
    <name type="scientific">Methanococcus maripaludis</name>
    <name type="common">Methanococcus deltae</name>
    <dbReference type="NCBI Taxonomy" id="39152"/>
    <lineage>
        <taxon>Archaea</taxon>
        <taxon>Methanobacteriati</taxon>
        <taxon>Methanobacteriota</taxon>
        <taxon>Methanomada group</taxon>
        <taxon>Methanococci</taxon>
        <taxon>Methanococcales</taxon>
        <taxon>Methanococcaceae</taxon>
        <taxon>Methanococcus</taxon>
    </lineage>
</organism>
<proteinExistence type="inferred from homology"/>
<dbReference type="InterPro" id="IPR027256">
    <property type="entry name" value="P-typ_ATPase_IB"/>
</dbReference>
<dbReference type="Pfam" id="PF00403">
    <property type="entry name" value="HMA"/>
    <property type="match status" value="1"/>
</dbReference>
<feature type="transmembrane region" description="Helical" evidence="10">
    <location>
        <begin position="350"/>
        <end position="373"/>
    </location>
</feature>
<dbReference type="InterPro" id="IPR006121">
    <property type="entry name" value="HMA_dom"/>
</dbReference>
<dbReference type="InterPro" id="IPR044492">
    <property type="entry name" value="P_typ_ATPase_HD_dom"/>
</dbReference>
<dbReference type="InterPro" id="IPR001757">
    <property type="entry name" value="P_typ_ATPase"/>
</dbReference>
<dbReference type="EMBL" id="JACDUN010000001">
    <property type="protein sequence ID" value="MBA2857866.1"/>
    <property type="molecule type" value="Genomic_DNA"/>
</dbReference>
<dbReference type="Proteomes" id="UP000558015">
    <property type="component" value="Unassembled WGS sequence"/>
</dbReference>
<dbReference type="GO" id="GO:0005524">
    <property type="term" value="F:ATP binding"/>
    <property type="evidence" value="ECO:0007669"/>
    <property type="project" value="UniProtKB-KW"/>
</dbReference>
<accession>A0A7J9P588</accession>
<gene>
    <name evidence="12" type="ORF">HNP93_000567</name>
</gene>
<evidence type="ECO:0000313" key="13">
    <source>
        <dbReference type="Proteomes" id="UP000558015"/>
    </source>
</evidence>
<dbReference type="PANTHER" id="PTHR43520">
    <property type="entry name" value="ATP7, ISOFORM B"/>
    <property type="match status" value="1"/>
</dbReference>
<dbReference type="PRINTS" id="PR00943">
    <property type="entry name" value="CUATPASE"/>
</dbReference>
<name>A0A7J9P588_METMI</name>
<dbReference type="Pfam" id="PF00702">
    <property type="entry name" value="Hydrolase"/>
    <property type="match status" value="1"/>
</dbReference>
<dbReference type="GO" id="GO:0016887">
    <property type="term" value="F:ATP hydrolysis activity"/>
    <property type="evidence" value="ECO:0007669"/>
    <property type="project" value="InterPro"/>
</dbReference>
<dbReference type="Pfam" id="PF00122">
    <property type="entry name" value="E1-E2_ATPase"/>
    <property type="match status" value="1"/>
</dbReference>
<evidence type="ECO:0000256" key="9">
    <source>
        <dbReference type="ARBA" id="ARBA00023136"/>
    </source>
</evidence>
<dbReference type="CDD" id="cd02094">
    <property type="entry name" value="P-type_ATPase_Cu-like"/>
    <property type="match status" value="1"/>
</dbReference>
<dbReference type="InterPro" id="IPR059000">
    <property type="entry name" value="ATPase_P-type_domA"/>
</dbReference>
<dbReference type="AlphaFoldDB" id="A0A7J9P588"/>
<keyword evidence="4" id="KW-0479">Metal-binding</keyword>
<dbReference type="PRINTS" id="PR00119">
    <property type="entry name" value="CATATPASE"/>
</dbReference>
<dbReference type="RefSeq" id="WP_258558685.1">
    <property type="nucleotide sequence ID" value="NZ_JACDUN010000001.1"/>
</dbReference>
<feature type="transmembrane region" description="Helical" evidence="10">
    <location>
        <begin position="697"/>
        <end position="716"/>
    </location>
</feature>
<keyword evidence="5" id="KW-0547">Nucleotide-binding</keyword>
<feature type="transmembrane region" description="Helical" evidence="10">
    <location>
        <begin position="668"/>
        <end position="691"/>
    </location>
</feature>
<feature type="transmembrane region" description="Helical" evidence="10">
    <location>
        <begin position="325"/>
        <end position="344"/>
    </location>
</feature>
<dbReference type="Gene3D" id="3.40.1110.10">
    <property type="entry name" value="Calcium-transporting ATPase, cytoplasmic domain N"/>
    <property type="match status" value="1"/>
</dbReference>
<dbReference type="InterPro" id="IPR008250">
    <property type="entry name" value="ATPase_P-typ_transduc_dom_A_sf"/>
</dbReference>
<dbReference type="InterPro" id="IPR023298">
    <property type="entry name" value="ATPase_P-typ_TM_dom_sf"/>
</dbReference>
<feature type="transmembrane region" description="Helical" evidence="10">
    <location>
        <begin position="114"/>
        <end position="135"/>
    </location>
</feature>
<dbReference type="Gene3D" id="2.70.150.10">
    <property type="entry name" value="Calcium-transporting ATPase, cytoplasmic transduction domain A"/>
    <property type="match status" value="1"/>
</dbReference>
<comment type="similarity">
    <text evidence="2">Belongs to the cation transport ATPase (P-type) (TC 3.A.3) family. Type IB subfamily.</text>
</comment>
<evidence type="ECO:0000256" key="8">
    <source>
        <dbReference type="ARBA" id="ARBA00022989"/>
    </source>
</evidence>
<dbReference type="GO" id="GO:0012505">
    <property type="term" value="C:endomembrane system"/>
    <property type="evidence" value="ECO:0007669"/>
    <property type="project" value="UniProtKB-SubCell"/>
</dbReference>
<evidence type="ECO:0000256" key="4">
    <source>
        <dbReference type="ARBA" id="ARBA00022723"/>
    </source>
</evidence>
<dbReference type="InterPro" id="IPR018303">
    <property type="entry name" value="ATPase_P-typ_P_site"/>
</dbReference>
<evidence type="ECO:0000256" key="7">
    <source>
        <dbReference type="ARBA" id="ARBA00022967"/>
    </source>
</evidence>
<dbReference type="SUPFAM" id="SSF81665">
    <property type="entry name" value="Calcium ATPase, transmembrane domain M"/>
    <property type="match status" value="1"/>
</dbReference>
<evidence type="ECO:0000259" key="11">
    <source>
        <dbReference type="PROSITE" id="PS50846"/>
    </source>
</evidence>
<dbReference type="InterPro" id="IPR023214">
    <property type="entry name" value="HAD_sf"/>
</dbReference>
<dbReference type="PANTHER" id="PTHR43520:SF8">
    <property type="entry name" value="P-TYPE CU(+) TRANSPORTER"/>
    <property type="match status" value="1"/>
</dbReference>
<feature type="transmembrane region" description="Helical" evidence="10">
    <location>
        <begin position="147"/>
        <end position="167"/>
    </location>
</feature>
<dbReference type="FunFam" id="3.30.70.100:FF:000005">
    <property type="entry name" value="Copper-exporting P-type ATPase A"/>
    <property type="match status" value="1"/>
</dbReference>
<evidence type="ECO:0000256" key="10">
    <source>
        <dbReference type="SAM" id="Phobius"/>
    </source>
</evidence>
<dbReference type="SFLD" id="SFLDG00002">
    <property type="entry name" value="C1.7:_P-type_atpase_like"/>
    <property type="match status" value="1"/>
</dbReference>
<dbReference type="Gene3D" id="3.30.70.100">
    <property type="match status" value="1"/>
</dbReference>
<dbReference type="InterPro" id="IPR023299">
    <property type="entry name" value="ATPase_P-typ_cyto_dom_N"/>
</dbReference>
<keyword evidence="6" id="KW-0067">ATP-binding</keyword>
<dbReference type="GO" id="GO:0055070">
    <property type="term" value="P:copper ion homeostasis"/>
    <property type="evidence" value="ECO:0007669"/>
    <property type="project" value="TreeGrafter"/>
</dbReference>
<keyword evidence="7" id="KW-1278">Translocase</keyword>
<keyword evidence="3 10" id="KW-0812">Transmembrane</keyword>
<evidence type="ECO:0000256" key="6">
    <source>
        <dbReference type="ARBA" id="ARBA00022840"/>
    </source>
</evidence>
<dbReference type="SUPFAM" id="SSF56784">
    <property type="entry name" value="HAD-like"/>
    <property type="match status" value="1"/>
</dbReference>
<evidence type="ECO:0000256" key="3">
    <source>
        <dbReference type="ARBA" id="ARBA00022692"/>
    </source>
</evidence>
<dbReference type="InterPro" id="IPR036412">
    <property type="entry name" value="HAD-like_sf"/>
</dbReference>
<dbReference type="GO" id="GO:0043682">
    <property type="term" value="F:P-type divalent copper transporter activity"/>
    <property type="evidence" value="ECO:0007669"/>
    <property type="project" value="TreeGrafter"/>
</dbReference>
<keyword evidence="9 10" id="KW-0472">Membrane</keyword>
<dbReference type="InterPro" id="IPR036163">
    <property type="entry name" value="HMA_dom_sf"/>
</dbReference>
<feature type="domain" description="HMA" evidence="11">
    <location>
        <begin position="1"/>
        <end position="67"/>
    </location>
</feature>
<dbReference type="PROSITE" id="PS50846">
    <property type="entry name" value="HMA_2"/>
    <property type="match status" value="1"/>
</dbReference>
<dbReference type="FunFam" id="2.70.150.10:FF:000002">
    <property type="entry name" value="Copper-transporting ATPase 1, putative"/>
    <property type="match status" value="1"/>
</dbReference>
<dbReference type="CDD" id="cd00371">
    <property type="entry name" value="HMA"/>
    <property type="match status" value="1"/>
</dbReference>
<evidence type="ECO:0000256" key="2">
    <source>
        <dbReference type="ARBA" id="ARBA00006024"/>
    </source>
</evidence>
<dbReference type="SUPFAM" id="SSF55008">
    <property type="entry name" value="HMA, heavy metal-associated domain"/>
    <property type="match status" value="1"/>
</dbReference>
<dbReference type="SFLD" id="SFLDS00003">
    <property type="entry name" value="Haloacid_Dehalogenase"/>
    <property type="match status" value="1"/>
</dbReference>
<reference evidence="12 13" key="1">
    <citation type="submission" date="2020-07" db="EMBL/GenBank/DDBJ databases">
        <title>Genomic Encyclopedia of Type Strains, Phase IV (KMG-V): Genome sequencing to study the core and pangenomes of soil and plant-associated prokaryotes.</title>
        <authorList>
            <person name="Whitman W."/>
        </authorList>
    </citation>
    <scope>NUCLEOTIDE SEQUENCE [LARGE SCALE GENOMIC DNA]</scope>
    <source>
        <strain evidence="12 13">C12</strain>
    </source>
</reference>
<dbReference type="SUPFAM" id="SSF81653">
    <property type="entry name" value="Calcium ATPase, transduction domain A"/>
    <property type="match status" value="1"/>
</dbReference>
<feature type="transmembrane region" description="Helical" evidence="10">
    <location>
        <begin position="173"/>
        <end position="191"/>
    </location>
</feature>